<comment type="caution">
    <text evidence="2">The sequence shown here is derived from an EMBL/GenBank/DDBJ whole genome shotgun (WGS) entry which is preliminary data.</text>
</comment>
<dbReference type="InterPro" id="IPR000241">
    <property type="entry name" value="RlmKL-like_Mtase"/>
</dbReference>
<gene>
    <name evidence="2" type="ORF">AB8O55_16650</name>
</gene>
<dbReference type="GO" id="GO:0008168">
    <property type="term" value="F:methyltransferase activity"/>
    <property type="evidence" value="ECO:0007669"/>
    <property type="project" value="UniProtKB-KW"/>
</dbReference>
<evidence type="ECO:0000259" key="1">
    <source>
        <dbReference type="Pfam" id="PF01170"/>
    </source>
</evidence>
<dbReference type="PANTHER" id="PTHR14911:SF13">
    <property type="entry name" value="TRNA (GUANINE(6)-N2)-METHYLTRANSFERASE THUMP3"/>
    <property type="match status" value="1"/>
</dbReference>
<dbReference type="Proteomes" id="UP001564626">
    <property type="component" value="Unassembled WGS sequence"/>
</dbReference>
<dbReference type="InterPro" id="IPR029063">
    <property type="entry name" value="SAM-dependent_MTases_sf"/>
</dbReference>
<dbReference type="Gene3D" id="3.40.50.150">
    <property type="entry name" value="Vaccinia Virus protein VP39"/>
    <property type="match status" value="1"/>
</dbReference>
<dbReference type="PRINTS" id="PR00507">
    <property type="entry name" value="N12N6MTFRASE"/>
</dbReference>
<name>A0ABV4CIX4_9PSEU</name>
<evidence type="ECO:0000313" key="2">
    <source>
        <dbReference type="EMBL" id="MEY8041041.1"/>
    </source>
</evidence>
<dbReference type="Pfam" id="PF01170">
    <property type="entry name" value="UPF0020"/>
    <property type="match status" value="1"/>
</dbReference>
<reference evidence="2 3" key="1">
    <citation type="submission" date="2024-08" db="EMBL/GenBank/DDBJ databases">
        <title>Genome mining of Saccharopolyspora cebuensis PGLac3 from Nigerian medicinal plant.</title>
        <authorList>
            <person name="Ezeobiora C.E."/>
            <person name="Igbokwe N.H."/>
            <person name="Amin D.H."/>
            <person name="Mendie U.E."/>
        </authorList>
    </citation>
    <scope>NUCLEOTIDE SEQUENCE [LARGE SCALE GENOMIC DNA]</scope>
    <source>
        <strain evidence="2 3">PGLac3</strain>
    </source>
</reference>
<organism evidence="2 3">
    <name type="scientific">Saccharopolyspora cebuensis</name>
    <dbReference type="NCBI Taxonomy" id="418759"/>
    <lineage>
        <taxon>Bacteria</taxon>
        <taxon>Bacillati</taxon>
        <taxon>Actinomycetota</taxon>
        <taxon>Actinomycetes</taxon>
        <taxon>Pseudonocardiales</taxon>
        <taxon>Pseudonocardiaceae</taxon>
        <taxon>Saccharopolyspora</taxon>
    </lineage>
</organism>
<protein>
    <submittedName>
        <fullName evidence="2">Methyltransferase domain-containing protein</fullName>
    </submittedName>
</protein>
<dbReference type="SUPFAM" id="SSF53335">
    <property type="entry name" value="S-adenosyl-L-methionine-dependent methyltransferases"/>
    <property type="match status" value="1"/>
</dbReference>
<evidence type="ECO:0000313" key="3">
    <source>
        <dbReference type="Proteomes" id="UP001564626"/>
    </source>
</evidence>
<keyword evidence="2" id="KW-0489">Methyltransferase</keyword>
<feature type="domain" description="Ribosomal RNA large subunit methyltransferase K/L-like methyltransferase" evidence="1">
    <location>
        <begin position="177"/>
        <end position="345"/>
    </location>
</feature>
<accession>A0ABV4CIX4</accession>
<dbReference type="PANTHER" id="PTHR14911">
    <property type="entry name" value="THUMP DOMAIN-CONTAINING"/>
    <property type="match status" value="1"/>
</dbReference>
<keyword evidence="3" id="KW-1185">Reference proteome</keyword>
<dbReference type="GO" id="GO:0032259">
    <property type="term" value="P:methylation"/>
    <property type="evidence" value="ECO:0007669"/>
    <property type="project" value="UniProtKB-KW"/>
</dbReference>
<proteinExistence type="predicted"/>
<dbReference type="EMBL" id="JBGEHV010000030">
    <property type="protein sequence ID" value="MEY8041041.1"/>
    <property type="molecule type" value="Genomic_DNA"/>
</dbReference>
<dbReference type="RefSeq" id="WP_345362625.1">
    <property type="nucleotide sequence ID" value="NZ_BAABII010000007.1"/>
</dbReference>
<sequence length="353" mass="37521">MTVRVLARTLRGLEDVAAEELTGRDLGRVERTRHREVWFTADRPDPRLLDLRTVDDLFLLADVVDDVGHTKRELARLAEAARTGDPGELLRTRARCGGAGTATAVDVAASFLGKRNYNRYDIEDAVGTEIADALGLPYHSRRGGSAPPEGSLSFRVTIEGTQAALALRIADRPLHRRPYKQASTPGTLHPPLAAAMALLADAGPADTVLDPCCGTGTLLIEAADLGLGARLLGADHDPRALAAATANAAATGTAATWLRSDAGRLPLASGRIDRIVSNPPWDRQVAAHGSLAARPDRLYREIRRVLSGSGRAVLLLHEAEAQRAAAEAAGLRVREVRPVSLFGTHPSVVTLTG</sequence>
<dbReference type="Gene3D" id="3.30.2130.30">
    <property type="match status" value="1"/>
</dbReference>
<dbReference type="CDD" id="cd02440">
    <property type="entry name" value="AdoMet_MTases"/>
    <property type="match status" value="1"/>
</dbReference>
<keyword evidence="2" id="KW-0808">Transferase</keyword>